<dbReference type="PANTHER" id="PTHR42784:SF1">
    <property type="entry name" value="PYRANOSE 2-OXIDASE"/>
    <property type="match status" value="1"/>
</dbReference>
<protein>
    <submittedName>
        <fullName evidence="7">Oxidoreductase</fullName>
    </submittedName>
</protein>
<dbReference type="InterPro" id="IPR051473">
    <property type="entry name" value="P2Ox-like"/>
</dbReference>
<dbReference type="Proteomes" id="UP000236327">
    <property type="component" value="Unassembled WGS sequence"/>
</dbReference>
<dbReference type="SUPFAM" id="SSF51905">
    <property type="entry name" value="FAD/NAD(P)-binding domain"/>
    <property type="match status" value="1"/>
</dbReference>
<dbReference type="Gene3D" id="3.50.50.60">
    <property type="entry name" value="FAD/NAD(P)-binding domain"/>
    <property type="match status" value="2"/>
</dbReference>
<keyword evidence="4" id="KW-0274">FAD</keyword>
<comment type="similarity">
    <text evidence="2">Belongs to the GMC oxidoreductase family.</text>
</comment>
<feature type="domain" description="Glucose-methanol-choline oxidoreductase C-terminal" evidence="6">
    <location>
        <begin position="285"/>
        <end position="418"/>
    </location>
</feature>
<sequence>MPHSGWPITMRQLQPYYDEAAGVFGLPPGRPSAQALREAGVQMPDFDPDEIALKLWSFDPSSSRFTMKACADLIRHPRCTVFTHATVTSIDTDHTGRSVASVRVRSLGGRDALVHARTFVLAAGGIENPRLLLASRSVHSGGIGNGCDLVGRFFMEHPHARGGKVLSAKAWSLLRLFGNRHAVQGQTVAALVSPGEKAQRREGMLNSALTIASRQPASAAQFMGMRAYNRIKHDLDPSRGARTLWLYAKKAAMMAQKVIDPARPWLLQKLGYSEMALVIRAEQAPNPASRVTLGTERDALGMPRAQLDWRLNDLDIHSVDRLVDLLGREMKRLDGGSVVPAEWLLEPERRWQTDPMISAHPIGGYHHMGTTRMSDNPATGVVDADGRVHGVSNLYIGGSSVFPTSGWANPTFTIAALALRTADCIQRSAESEFVIQRQNTASRKGGA</sequence>
<dbReference type="Gene3D" id="3.30.410.40">
    <property type="match status" value="1"/>
</dbReference>
<dbReference type="InterPro" id="IPR036188">
    <property type="entry name" value="FAD/NAD-bd_sf"/>
</dbReference>
<evidence type="ECO:0000256" key="5">
    <source>
        <dbReference type="ARBA" id="ARBA00023002"/>
    </source>
</evidence>
<keyword evidence="5" id="KW-0560">Oxidoreductase</keyword>
<accession>A0A2K2FU00</accession>
<dbReference type="InterPro" id="IPR007867">
    <property type="entry name" value="GMC_OxRtase_C"/>
</dbReference>
<dbReference type="GO" id="GO:0016614">
    <property type="term" value="F:oxidoreductase activity, acting on CH-OH group of donors"/>
    <property type="evidence" value="ECO:0007669"/>
    <property type="project" value="InterPro"/>
</dbReference>
<evidence type="ECO:0000259" key="6">
    <source>
        <dbReference type="Pfam" id="PF05199"/>
    </source>
</evidence>
<keyword evidence="8" id="KW-1185">Reference proteome</keyword>
<dbReference type="AlphaFoldDB" id="A0A2K2FU00"/>
<evidence type="ECO:0000256" key="1">
    <source>
        <dbReference type="ARBA" id="ARBA00001974"/>
    </source>
</evidence>
<dbReference type="EMBL" id="LYMM01000084">
    <property type="protein sequence ID" value="PNU02256.1"/>
    <property type="molecule type" value="Genomic_DNA"/>
</dbReference>
<organism evidence="7 8">
    <name type="scientific">Novosphingobium guangzhouense</name>
    <dbReference type="NCBI Taxonomy" id="1850347"/>
    <lineage>
        <taxon>Bacteria</taxon>
        <taxon>Pseudomonadati</taxon>
        <taxon>Pseudomonadota</taxon>
        <taxon>Alphaproteobacteria</taxon>
        <taxon>Sphingomonadales</taxon>
        <taxon>Sphingomonadaceae</taxon>
        <taxon>Novosphingobium</taxon>
    </lineage>
</organism>
<dbReference type="PANTHER" id="PTHR42784">
    <property type="entry name" value="PYRANOSE 2-OXIDASE"/>
    <property type="match status" value="1"/>
</dbReference>
<keyword evidence="3" id="KW-0285">Flavoprotein</keyword>
<evidence type="ECO:0000256" key="2">
    <source>
        <dbReference type="ARBA" id="ARBA00010790"/>
    </source>
</evidence>
<proteinExistence type="inferred from homology"/>
<evidence type="ECO:0000256" key="3">
    <source>
        <dbReference type="ARBA" id="ARBA00022630"/>
    </source>
</evidence>
<comment type="cofactor">
    <cofactor evidence="1">
        <name>FAD</name>
        <dbReference type="ChEBI" id="CHEBI:57692"/>
    </cofactor>
</comment>
<comment type="caution">
    <text evidence="7">The sequence shown here is derived from an EMBL/GenBank/DDBJ whole genome shotgun (WGS) entry which is preliminary data.</text>
</comment>
<evidence type="ECO:0000313" key="8">
    <source>
        <dbReference type="Proteomes" id="UP000236327"/>
    </source>
</evidence>
<reference evidence="7 8" key="1">
    <citation type="submission" date="2016-05" db="EMBL/GenBank/DDBJ databases">
        <title>Complete genome sequence of Novosphingobium guangzhouense SA925(T).</title>
        <authorList>
            <person name="Sha S."/>
        </authorList>
    </citation>
    <scope>NUCLEOTIDE SEQUENCE [LARGE SCALE GENOMIC DNA]</scope>
    <source>
        <strain evidence="7 8">SA925</strain>
    </source>
</reference>
<dbReference type="Pfam" id="PF05199">
    <property type="entry name" value="GMC_oxred_C"/>
    <property type="match status" value="1"/>
</dbReference>
<evidence type="ECO:0000313" key="7">
    <source>
        <dbReference type="EMBL" id="PNU02256.1"/>
    </source>
</evidence>
<evidence type="ECO:0000256" key="4">
    <source>
        <dbReference type="ARBA" id="ARBA00022827"/>
    </source>
</evidence>
<dbReference type="RefSeq" id="WP_245892823.1">
    <property type="nucleotide sequence ID" value="NZ_LYMM01000084.1"/>
</dbReference>
<name>A0A2K2FU00_9SPHN</name>
<gene>
    <name evidence="7" type="ORF">A8V01_10380</name>
</gene>